<dbReference type="CDD" id="cd00084">
    <property type="entry name" value="HMG-box_SF"/>
    <property type="match status" value="1"/>
</dbReference>
<dbReference type="OrthoDB" id="20772at2759"/>
<sequence>MSYNSMKSNFLSIFEDEICPQAEESTFLNSSTVPTYEEFTKKTTIQPFHKRFLNSTQGLSRLSIVTDDESEDETFVLKSPKNYNMEQLKQKEVPKTPTTTPVIRNDFMPTNLIKNKTVLTPILKSVSRTPKIFHSPARTPKTIKKVNDSDSGDEYGFYTNKFAQTSFTSDLEVDFKNDQENNTEIVEDSILVIEPPKKTQTSGDFNSYRDNSNTNGFKLQLSSSTGTTNSESDSNSKKDSLSPVRQPKLSFFDANVTQRKKNPKRVSIKPNNNVKKRVSICGQALNDDVFNIDDTIIDQFDNELDHKKGLLCSIIESNDNENQFTSASQRTSVFSSTKLVIEQNLNDDQRIEETVVQNKNNKKEASSSENDEAFEKFLSQYKPKVKPKETSSSEDDALEKFLNQHRPKSNINKETTKDDLKEFIIDESIEEDEYPNETNEETKKKKKTNRKLIESRIKNFSTINSSSSENVDKSDSDDQEYDEQYDRDLQLFYIRTTNLIDKNKPKKNTEEDIVKKEPSYIELDESSSSSSSESESSFMNSSSDSDKDDSFSRIFKNKTNLKSFNDQSTFKTPKRQPKNLDTDLRLVKTAFVPKFKEPIKKLSFIESLSKDIEDESLRDPSVEYYIKKFHVKTVKQDLLNECYRLINRCAFDNQLPNDMKLVWSDKITSTAGYCKYSSRDLICEIHISTKVCTDAERLRDTLAHEMCHAAAFLISRCNDNHGPIWKSWTRKVNFAFKKIPKITVTHSYSVTKKFIFKCTKCHLEIHRFSKSINIEKEVCGICHGRFEIIKNSIKNASEINKLRQERMEERFDEIRSELHGISVTPTKSQIDSNKFLTPRQPNKFALFVKENYSSVKKDKNLSSHKDIMQELSKNFKTLSTK</sequence>
<comment type="caution">
    <text evidence="3">The sequence shown here is derived from an EMBL/GenBank/DDBJ whole genome shotgun (WGS) entry which is preliminary data.</text>
</comment>
<gene>
    <name evidence="3" type="ORF">OXX778_LOCUS7462</name>
</gene>
<dbReference type="GO" id="GO:0005634">
    <property type="term" value="C:nucleus"/>
    <property type="evidence" value="ECO:0007669"/>
    <property type="project" value="TreeGrafter"/>
</dbReference>
<feature type="region of interest" description="Disordered" evidence="1">
    <location>
        <begin position="379"/>
        <end position="417"/>
    </location>
</feature>
<reference evidence="3" key="1">
    <citation type="submission" date="2021-02" db="EMBL/GenBank/DDBJ databases">
        <authorList>
            <person name="Nowell W R."/>
        </authorList>
    </citation>
    <scope>NUCLEOTIDE SEQUENCE</scope>
    <source>
        <strain evidence="3">Ploen Becks lab</strain>
    </source>
</reference>
<keyword evidence="4" id="KW-1185">Reference proteome</keyword>
<evidence type="ECO:0000256" key="1">
    <source>
        <dbReference type="SAM" id="MobiDB-lite"/>
    </source>
</evidence>
<dbReference type="PANTHER" id="PTHR23099:SF0">
    <property type="entry name" value="GERM CELL NUCLEAR ACIDIC PROTEIN"/>
    <property type="match status" value="1"/>
</dbReference>
<proteinExistence type="predicted"/>
<dbReference type="Proteomes" id="UP000663879">
    <property type="component" value="Unassembled WGS sequence"/>
</dbReference>
<organism evidence="3 4">
    <name type="scientific">Brachionus calyciflorus</name>
    <dbReference type="NCBI Taxonomy" id="104777"/>
    <lineage>
        <taxon>Eukaryota</taxon>
        <taxon>Metazoa</taxon>
        <taxon>Spiralia</taxon>
        <taxon>Gnathifera</taxon>
        <taxon>Rotifera</taxon>
        <taxon>Eurotatoria</taxon>
        <taxon>Monogononta</taxon>
        <taxon>Pseudotrocha</taxon>
        <taxon>Ploima</taxon>
        <taxon>Brachionidae</taxon>
        <taxon>Brachionus</taxon>
    </lineage>
</organism>
<dbReference type="PANTHER" id="PTHR23099">
    <property type="entry name" value="TRANSCRIPTIONAL REGULATOR"/>
    <property type="match status" value="1"/>
</dbReference>
<dbReference type="InterPro" id="IPR006640">
    <property type="entry name" value="SprT-like_domain"/>
</dbReference>
<feature type="region of interest" description="Disordered" evidence="1">
    <location>
        <begin position="461"/>
        <end position="481"/>
    </location>
</feature>
<feature type="compositionally biased region" description="Low complexity" evidence="1">
    <location>
        <begin position="526"/>
        <end position="543"/>
    </location>
</feature>
<dbReference type="Pfam" id="PF10263">
    <property type="entry name" value="SprT-like"/>
    <property type="match status" value="1"/>
</dbReference>
<name>A0A813U0A0_9BILA</name>
<dbReference type="EMBL" id="CAJNOC010000955">
    <property type="protein sequence ID" value="CAF0820924.1"/>
    <property type="molecule type" value="Genomic_DNA"/>
</dbReference>
<evidence type="ECO:0000259" key="2">
    <source>
        <dbReference type="SMART" id="SM00731"/>
    </source>
</evidence>
<evidence type="ECO:0000313" key="4">
    <source>
        <dbReference type="Proteomes" id="UP000663879"/>
    </source>
</evidence>
<dbReference type="SMART" id="SM00731">
    <property type="entry name" value="SprT"/>
    <property type="match status" value="1"/>
</dbReference>
<protein>
    <recommendedName>
        <fullName evidence="2">SprT-like domain-containing protein</fullName>
    </recommendedName>
</protein>
<feature type="domain" description="SprT-like" evidence="2">
    <location>
        <begin position="636"/>
        <end position="789"/>
    </location>
</feature>
<accession>A0A813U0A0</accession>
<evidence type="ECO:0000313" key="3">
    <source>
        <dbReference type="EMBL" id="CAF0820924.1"/>
    </source>
</evidence>
<dbReference type="AlphaFoldDB" id="A0A813U0A0"/>
<dbReference type="GO" id="GO:0006974">
    <property type="term" value="P:DNA damage response"/>
    <property type="evidence" value="ECO:0007669"/>
    <property type="project" value="UniProtKB-ARBA"/>
</dbReference>
<feature type="region of interest" description="Disordered" evidence="1">
    <location>
        <begin position="505"/>
        <end position="550"/>
    </location>
</feature>
<feature type="compositionally biased region" description="Basic and acidic residues" evidence="1">
    <location>
        <begin position="505"/>
        <end position="519"/>
    </location>
</feature>
<feature type="region of interest" description="Disordered" evidence="1">
    <location>
        <begin position="216"/>
        <end position="244"/>
    </location>
</feature>
<feature type="compositionally biased region" description="Polar residues" evidence="1">
    <location>
        <begin position="216"/>
        <end position="228"/>
    </location>
</feature>